<dbReference type="AlphaFoldDB" id="X6NBG9"/>
<protein>
    <recommendedName>
        <fullName evidence="15">Mitochondrial carrier protein</fullName>
    </recommendedName>
</protein>
<dbReference type="GO" id="GO:0005743">
    <property type="term" value="C:mitochondrial inner membrane"/>
    <property type="evidence" value="ECO:0007669"/>
    <property type="project" value="UniProtKB-SubCell"/>
</dbReference>
<evidence type="ECO:0000256" key="3">
    <source>
        <dbReference type="ARBA" id="ARBA00022448"/>
    </source>
</evidence>
<dbReference type="GO" id="GO:1990542">
    <property type="term" value="P:mitochondrial transmembrane transport"/>
    <property type="evidence" value="ECO:0007669"/>
    <property type="project" value="InterPro"/>
</dbReference>
<accession>X6NBG9</accession>
<dbReference type="InterPro" id="IPR023395">
    <property type="entry name" value="MCP_dom_sf"/>
</dbReference>
<name>X6NBG9_RETFI</name>
<dbReference type="OMA" id="PLACATM"/>
<dbReference type="OrthoDB" id="1747031at2759"/>
<keyword evidence="5" id="KW-0677">Repeat</keyword>
<dbReference type="PROSITE" id="PS50920">
    <property type="entry name" value="SOLCAR"/>
    <property type="match status" value="2"/>
</dbReference>
<keyword evidence="7 12" id="KW-1133">Transmembrane helix</keyword>
<dbReference type="SUPFAM" id="SSF103506">
    <property type="entry name" value="Mitochondrial carrier"/>
    <property type="match status" value="1"/>
</dbReference>
<keyword evidence="14" id="KW-1185">Reference proteome</keyword>
<evidence type="ECO:0000256" key="9">
    <source>
        <dbReference type="ARBA" id="ARBA00023136"/>
    </source>
</evidence>
<comment type="caution">
    <text evidence="13">The sequence shown here is derived from an EMBL/GenBank/DDBJ whole genome shotgun (WGS) entry which is preliminary data.</text>
</comment>
<evidence type="ECO:0000256" key="2">
    <source>
        <dbReference type="ARBA" id="ARBA00006375"/>
    </source>
</evidence>
<proteinExistence type="inferred from homology"/>
<evidence type="ECO:0008006" key="15">
    <source>
        <dbReference type="Google" id="ProtNLM"/>
    </source>
</evidence>
<comment type="subcellular location">
    <subcellularLocation>
        <location evidence="1">Mitochondrion inner membrane</location>
        <topology evidence="1">Multi-pass membrane protein</topology>
    </subcellularLocation>
</comment>
<keyword evidence="9 10" id="KW-0472">Membrane</keyword>
<gene>
    <name evidence="13" type="ORF">RFI_14066</name>
</gene>
<dbReference type="Proteomes" id="UP000023152">
    <property type="component" value="Unassembled WGS sequence"/>
</dbReference>
<comment type="similarity">
    <text evidence="2 11">Belongs to the mitochondrial carrier (TC 2.A.29) family.</text>
</comment>
<dbReference type="Gene3D" id="1.50.40.10">
    <property type="entry name" value="Mitochondrial carrier domain"/>
    <property type="match status" value="1"/>
</dbReference>
<dbReference type="InterPro" id="IPR045315">
    <property type="entry name" value="Mtm1-like"/>
</dbReference>
<evidence type="ECO:0000256" key="6">
    <source>
        <dbReference type="ARBA" id="ARBA00022792"/>
    </source>
</evidence>
<dbReference type="Pfam" id="PF00153">
    <property type="entry name" value="Mito_carr"/>
    <property type="match status" value="2"/>
</dbReference>
<evidence type="ECO:0000256" key="4">
    <source>
        <dbReference type="ARBA" id="ARBA00022692"/>
    </source>
</evidence>
<organism evidence="13 14">
    <name type="scientific">Reticulomyxa filosa</name>
    <dbReference type="NCBI Taxonomy" id="46433"/>
    <lineage>
        <taxon>Eukaryota</taxon>
        <taxon>Sar</taxon>
        <taxon>Rhizaria</taxon>
        <taxon>Retaria</taxon>
        <taxon>Foraminifera</taxon>
        <taxon>Monothalamids</taxon>
        <taxon>Reticulomyxidae</taxon>
        <taxon>Reticulomyxa</taxon>
    </lineage>
</organism>
<dbReference type="EMBL" id="ASPP01010194">
    <property type="protein sequence ID" value="ETO23119.1"/>
    <property type="molecule type" value="Genomic_DNA"/>
</dbReference>
<evidence type="ECO:0000256" key="7">
    <source>
        <dbReference type="ARBA" id="ARBA00022989"/>
    </source>
</evidence>
<evidence type="ECO:0000256" key="1">
    <source>
        <dbReference type="ARBA" id="ARBA00004448"/>
    </source>
</evidence>
<dbReference type="PANTHER" id="PTHR45760">
    <property type="entry name" value="FI19922P1-RELATED"/>
    <property type="match status" value="1"/>
</dbReference>
<keyword evidence="4 10" id="KW-0812">Transmembrane</keyword>
<evidence type="ECO:0000256" key="11">
    <source>
        <dbReference type="RuleBase" id="RU000488"/>
    </source>
</evidence>
<sequence>MYQATLLNVRAEGLVALWKGLIPTLWRDVPFSGMYWMGYEMLKNHFHNKLEMQHTFMTDTPYTLNMKNAFYVGFISGAISGTFASILTHPFDVLKTRRQSILIGIGNSSKTKMQQREDASFKNSLKIILKTNGFKGLFAGITARLAKVPLACATMISVYEAGKSVFNQI</sequence>
<evidence type="ECO:0000313" key="13">
    <source>
        <dbReference type="EMBL" id="ETO23119.1"/>
    </source>
</evidence>
<dbReference type="PANTHER" id="PTHR45760:SF2">
    <property type="entry name" value="FI19922P1-RELATED"/>
    <property type="match status" value="1"/>
</dbReference>
<evidence type="ECO:0000256" key="5">
    <source>
        <dbReference type="ARBA" id="ARBA00022737"/>
    </source>
</evidence>
<keyword evidence="6" id="KW-0999">Mitochondrion inner membrane</keyword>
<evidence type="ECO:0000256" key="8">
    <source>
        <dbReference type="ARBA" id="ARBA00023128"/>
    </source>
</evidence>
<evidence type="ECO:0000256" key="10">
    <source>
        <dbReference type="PROSITE-ProRule" id="PRU00282"/>
    </source>
</evidence>
<keyword evidence="8" id="KW-0496">Mitochondrion</keyword>
<evidence type="ECO:0000313" key="14">
    <source>
        <dbReference type="Proteomes" id="UP000023152"/>
    </source>
</evidence>
<feature type="repeat" description="Solcar" evidence="10">
    <location>
        <begin position="68"/>
        <end position="165"/>
    </location>
</feature>
<feature type="repeat" description="Solcar" evidence="10">
    <location>
        <begin position="1"/>
        <end position="45"/>
    </location>
</feature>
<feature type="transmembrane region" description="Helical" evidence="12">
    <location>
        <begin position="69"/>
        <end position="88"/>
    </location>
</feature>
<dbReference type="InterPro" id="IPR018108">
    <property type="entry name" value="MCP_transmembrane"/>
</dbReference>
<keyword evidence="3 11" id="KW-0813">Transport</keyword>
<evidence type="ECO:0000256" key="12">
    <source>
        <dbReference type="SAM" id="Phobius"/>
    </source>
</evidence>
<reference evidence="13 14" key="1">
    <citation type="journal article" date="2013" name="Curr. Biol.">
        <title>The Genome of the Foraminiferan Reticulomyxa filosa.</title>
        <authorList>
            <person name="Glockner G."/>
            <person name="Hulsmann N."/>
            <person name="Schleicher M."/>
            <person name="Noegel A.A."/>
            <person name="Eichinger L."/>
            <person name="Gallinger C."/>
            <person name="Pawlowski J."/>
            <person name="Sierra R."/>
            <person name="Euteneuer U."/>
            <person name="Pillet L."/>
            <person name="Moustafa A."/>
            <person name="Platzer M."/>
            <person name="Groth M."/>
            <person name="Szafranski K."/>
            <person name="Schliwa M."/>
        </authorList>
    </citation>
    <scope>NUCLEOTIDE SEQUENCE [LARGE SCALE GENOMIC DNA]</scope>
</reference>